<name>A0A067CLH1_SAPPC</name>
<evidence type="ECO:0000313" key="16">
    <source>
        <dbReference type="Proteomes" id="UP000030745"/>
    </source>
</evidence>
<keyword evidence="8 13" id="KW-0067">ATP-binding</keyword>
<keyword evidence="16" id="KW-1185">Reference proteome</keyword>
<dbReference type="GeneID" id="24140882"/>
<feature type="domain" description="Protein kinase" evidence="14">
    <location>
        <begin position="4"/>
        <end position="254"/>
    </location>
</feature>
<evidence type="ECO:0000256" key="6">
    <source>
        <dbReference type="ARBA" id="ARBA00022741"/>
    </source>
</evidence>
<dbReference type="Proteomes" id="UP000030745">
    <property type="component" value="Unassembled WGS sequence"/>
</dbReference>
<evidence type="ECO:0000256" key="5">
    <source>
        <dbReference type="ARBA" id="ARBA00022679"/>
    </source>
</evidence>
<dbReference type="SUPFAM" id="SSF56112">
    <property type="entry name" value="Protein kinase-like (PK-like)"/>
    <property type="match status" value="1"/>
</dbReference>
<dbReference type="Pfam" id="PF00069">
    <property type="entry name" value="Pkinase"/>
    <property type="match status" value="1"/>
</dbReference>
<keyword evidence="4" id="KW-0723">Serine/threonine-protein kinase</keyword>
<evidence type="ECO:0000256" key="8">
    <source>
        <dbReference type="ARBA" id="ARBA00022840"/>
    </source>
</evidence>
<dbReference type="PROSITE" id="PS00108">
    <property type="entry name" value="PROTEIN_KINASE_ST"/>
    <property type="match status" value="1"/>
</dbReference>
<evidence type="ECO:0000256" key="13">
    <source>
        <dbReference type="PROSITE-ProRule" id="PRU10141"/>
    </source>
</evidence>
<sequence>MQHYHVLERIGEGSFGKVYRGRRKYSGHIVALKFVSKRGKSEKDLKNLRQEIHILRQLNHANIISMLDSFETEAEFCMVTEYGQGELYQILEDDRQLPEDEIKKIAVQLLQALYYLHSNRIIHRDMKPQNILVGTKQQIKLCDFGFARAISADTSVLTSIKGTPLYMAPELVKEMPYNHTVDLWSLGVILYELAVGRPPFYTDKIVTLIQLIVKESVAYPPTMSDDFKSFLSGLLQKDPAKRLSWPEILTHPFACETVQQATARQALEAQVRRLPKFFDVGAPPMHKSVEWRPVDPETGQLQPMAAQETAVAPPSAGRWSQHEDALASANSYESFLAATPTLADDVTMTCTANDAPDDEIRRMLYVLHRVLYQASKASKDASASLASLRRALVTHAPQLVPRTSPDVALQLVRTLMVPSRVEDVAVELRAMHAVLSDLKLSSLHTKALKWLGSLLAEPDTVAAVYEALLSGHAPLLQSICTCLEAGDDVSVYALAALVHPTAGFDTVAATPFPVVARCPRAAMDALQAAYQTRIQTHTLVANALLQHGLDRLLAVLLQHAEDDGNPIENDDDEQDDQTMVASVLKILGHCARASAPFSKRLLHDEGAAALRTVLLAPRPNWNVYERSFGLELLAVAKRRGLIFSMPTVVANHLSDSMHPGVGASLCTLLGDHIVTPARTPIVDATTLPHLVALLRRPPSPTFLLSVSCFGLRANGALDSAVIVLYRAMSRLVDDSNVDGLQHFLVLLEEHNTWPRLIALLQDDALSPWGLFCLLKWLRGLTEQLLNVGGRLLDRHLARQKTLLPPLIRLLDAPTHIAALADWPDVLGGGLQAVKALVHAVVKIPGLPFTCAAASEEFLFQTQEVVYACDVLSALLRVMDAHALEMDLPLSFLARLVSSSPHFSLQLATAHGVETLQAQRFLTSTSPSIVLDTLVLYTHVARASKAHYMAFATAPHLLEDLRRLLLESVDASVRSKACNCIGNLCRHSGALYEPLASSGVLAALVPCASSTDVAVRRYACFALGNAAFHSDLLSSVLTNAIVPLVLALRCADAKTRANAGAALGNLVRQSATCVPSLVAASAPVALYESAVDEADVATARILLFSLGNLCEYAPCRGALAAADTLFVQTLRHVSDESPDDVLQRNVQRVLSKWPAQ</sequence>
<dbReference type="GO" id="GO:0004674">
    <property type="term" value="F:protein serine/threonine kinase activity"/>
    <property type="evidence" value="ECO:0007669"/>
    <property type="project" value="UniProtKB-KW"/>
</dbReference>
<keyword evidence="5" id="KW-0808">Transferase</keyword>
<dbReference type="PANTHER" id="PTHR22983">
    <property type="entry name" value="PROTEIN KINASE RELATED"/>
    <property type="match status" value="1"/>
</dbReference>
<evidence type="ECO:0000259" key="14">
    <source>
        <dbReference type="PROSITE" id="PS50011"/>
    </source>
</evidence>
<proteinExistence type="predicted"/>
<evidence type="ECO:0000256" key="2">
    <source>
        <dbReference type="ARBA" id="ARBA00012513"/>
    </source>
</evidence>
<dbReference type="CDD" id="cd14002">
    <property type="entry name" value="STKc_STK36"/>
    <property type="match status" value="1"/>
</dbReference>
<dbReference type="InterPro" id="IPR000225">
    <property type="entry name" value="Armadillo"/>
</dbReference>
<dbReference type="VEuPathDB" id="FungiDB:SPRG_19540"/>
<dbReference type="InterPro" id="IPR016024">
    <property type="entry name" value="ARM-type_fold"/>
</dbReference>
<dbReference type="InterPro" id="IPR000719">
    <property type="entry name" value="Prot_kinase_dom"/>
</dbReference>
<dbReference type="GO" id="GO:0005856">
    <property type="term" value="C:cytoskeleton"/>
    <property type="evidence" value="ECO:0007669"/>
    <property type="project" value="UniProtKB-SubCell"/>
</dbReference>
<dbReference type="InterPro" id="IPR011009">
    <property type="entry name" value="Kinase-like_dom_sf"/>
</dbReference>
<dbReference type="SMART" id="SM00185">
    <property type="entry name" value="ARM"/>
    <property type="match status" value="3"/>
</dbReference>
<dbReference type="FunFam" id="1.10.510.10:FF:000292">
    <property type="entry name" value="Serine/threonine-protein kinase 36"/>
    <property type="match status" value="1"/>
</dbReference>
<evidence type="ECO:0000256" key="3">
    <source>
        <dbReference type="ARBA" id="ARBA00022490"/>
    </source>
</evidence>
<evidence type="ECO:0000256" key="4">
    <source>
        <dbReference type="ARBA" id="ARBA00022527"/>
    </source>
</evidence>
<comment type="subcellular location">
    <subcellularLocation>
        <location evidence="1">Cytoplasm</location>
        <location evidence="1">Cytoskeleton</location>
    </subcellularLocation>
</comment>
<dbReference type="Gene3D" id="1.25.10.10">
    <property type="entry name" value="Leucine-rich Repeat Variant"/>
    <property type="match status" value="2"/>
</dbReference>
<dbReference type="PANTHER" id="PTHR22983:SF6">
    <property type="entry name" value="SERINE_THREONINE-PROTEIN KINASE 36"/>
    <property type="match status" value="1"/>
</dbReference>
<dbReference type="SMART" id="SM00220">
    <property type="entry name" value="S_TKc"/>
    <property type="match status" value="1"/>
</dbReference>
<dbReference type="FunFam" id="3.30.200.20:FF:000042">
    <property type="entry name" value="Aurora kinase A"/>
    <property type="match status" value="1"/>
</dbReference>
<dbReference type="GO" id="GO:0005524">
    <property type="term" value="F:ATP binding"/>
    <property type="evidence" value="ECO:0007669"/>
    <property type="project" value="UniProtKB-UniRule"/>
</dbReference>
<evidence type="ECO:0000256" key="12">
    <source>
        <dbReference type="ARBA" id="ARBA00075375"/>
    </source>
</evidence>
<organism evidence="15 16">
    <name type="scientific">Saprolegnia parasitica (strain CBS 223.65)</name>
    <dbReference type="NCBI Taxonomy" id="695850"/>
    <lineage>
        <taxon>Eukaryota</taxon>
        <taxon>Sar</taxon>
        <taxon>Stramenopiles</taxon>
        <taxon>Oomycota</taxon>
        <taxon>Saprolegniomycetes</taxon>
        <taxon>Saprolegniales</taxon>
        <taxon>Saprolegniaceae</taxon>
        <taxon>Saprolegnia</taxon>
    </lineage>
</organism>
<keyword evidence="9" id="KW-0206">Cytoskeleton</keyword>
<dbReference type="EMBL" id="KK583198">
    <property type="protein sequence ID" value="KDO31358.1"/>
    <property type="molecule type" value="Genomic_DNA"/>
</dbReference>
<dbReference type="InterPro" id="IPR017441">
    <property type="entry name" value="Protein_kinase_ATP_BS"/>
</dbReference>
<evidence type="ECO:0000256" key="10">
    <source>
        <dbReference type="ARBA" id="ARBA00047899"/>
    </source>
</evidence>
<dbReference type="GO" id="GO:0005737">
    <property type="term" value="C:cytoplasm"/>
    <property type="evidence" value="ECO:0007669"/>
    <property type="project" value="TreeGrafter"/>
</dbReference>
<dbReference type="SUPFAM" id="SSF48371">
    <property type="entry name" value="ARM repeat"/>
    <property type="match status" value="2"/>
</dbReference>
<dbReference type="InterPro" id="IPR008271">
    <property type="entry name" value="Ser/Thr_kinase_AS"/>
</dbReference>
<dbReference type="STRING" id="695850.A0A067CLH1"/>
<dbReference type="RefSeq" id="XP_012198102.1">
    <property type="nucleotide sequence ID" value="XM_012342712.1"/>
</dbReference>
<protein>
    <recommendedName>
        <fullName evidence="2">non-specific serine/threonine protein kinase</fullName>
        <ecNumber evidence="2">2.7.11.1</ecNumber>
    </recommendedName>
    <alternativeName>
        <fullName evidence="12">Fused homolog</fullName>
    </alternativeName>
</protein>
<evidence type="ECO:0000256" key="11">
    <source>
        <dbReference type="ARBA" id="ARBA00048679"/>
    </source>
</evidence>
<evidence type="ECO:0000256" key="7">
    <source>
        <dbReference type="ARBA" id="ARBA00022777"/>
    </source>
</evidence>
<dbReference type="KEGG" id="spar:SPRG_19540"/>
<dbReference type="PROSITE" id="PS00107">
    <property type="entry name" value="PROTEIN_KINASE_ATP"/>
    <property type="match status" value="1"/>
</dbReference>
<dbReference type="AlphaFoldDB" id="A0A067CLH1"/>
<keyword evidence="7 15" id="KW-0418">Kinase</keyword>
<evidence type="ECO:0000256" key="1">
    <source>
        <dbReference type="ARBA" id="ARBA00004245"/>
    </source>
</evidence>
<dbReference type="OrthoDB" id="266718at2759"/>
<evidence type="ECO:0000256" key="9">
    <source>
        <dbReference type="ARBA" id="ARBA00023212"/>
    </source>
</evidence>
<keyword evidence="6 13" id="KW-0547">Nucleotide-binding</keyword>
<dbReference type="PROSITE" id="PS50011">
    <property type="entry name" value="PROTEIN_KINASE_DOM"/>
    <property type="match status" value="1"/>
</dbReference>
<evidence type="ECO:0000313" key="15">
    <source>
        <dbReference type="EMBL" id="KDO31358.1"/>
    </source>
</evidence>
<gene>
    <name evidence="15" type="ORF">SPRG_19540</name>
</gene>
<feature type="binding site" evidence="13">
    <location>
        <position position="33"/>
    </location>
    <ligand>
        <name>ATP</name>
        <dbReference type="ChEBI" id="CHEBI:30616"/>
    </ligand>
</feature>
<dbReference type="InterPro" id="IPR011989">
    <property type="entry name" value="ARM-like"/>
</dbReference>
<dbReference type="OMA" id="YSGHIVA"/>
<dbReference type="EC" id="2.7.11.1" evidence="2"/>
<dbReference type="Gene3D" id="1.10.510.10">
    <property type="entry name" value="Transferase(Phosphotransferase) domain 1"/>
    <property type="match status" value="1"/>
</dbReference>
<accession>A0A067CLH1</accession>
<reference evidence="15 16" key="1">
    <citation type="journal article" date="2013" name="PLoS Genet.">
        <title>Distinctive expansion of potential virulence genes in the genome of the oomycete fish pathogen Saprolegnia parasitica.</title>
        <authorList>
            <person name="Jiang R.H."/>
            <person name="de Bruijn I."/>
            <person name="Haas B.J."/>
            <person name="Belmonte R."/>
            <person name="Lobach L."/>
            <person name="Christie J."/>
            <person name="van den Ackerveken G."/>
            <person name="Bottin A."/>
            <person name="Bulone V."/>
            <person name="Diaz-Moreno S.M."/>
            <person name="Dumas B."/>
            <person name="Fan L."/>
            <person name="Gaulin E."/>
            <person name="Govers F."/>
            <person name="Grenville-Briggs L.J."/>
            <person name="Horner N.R."/>
            <person name="Levin J.Z."/>
            <person name="Mammella M."/>
            <person name="Meijer H.J."/>
            <person name="Morris P."/>
            <person name="Nusbaum C."/>
            <person name="Oome S."/>
            <person name="Phillips A.J."/>
            <person name="van Rooyen D."/>
            <person name="Rzeszutek E."/>
            <person name="Saraiva M."/>
            <person name="Secombes C.J."/>
            <person name="Seidl M.F."/>
            <person name="Snel B."/>
            <person name="Stassen J.H."/>
            <person name="Sykes S."/>
            <person name="Tripathy S."/>
            <person name="van den Berg H."/>
            <person name="Vega-Arreguin J.C."/>
            <person name="Wawra S."/>
            <person name="Young S.K."/>
            <person name="Zeng Q."/>
            <person name="Dieguez-Uribeondo J."/>
            <person name="Russ C."/>
            <person name="Tyler B.M."/>
            <person name="van West P."/>
        </authorList>
    </citation>
    <scope>NUCLEOTIDE SEQUENCE [LARGE SCALE GENOMIC DNA]</scope>
    <source>
        <strain evidence="15 16">CBS 223.65</strain>
    </source>
</reference>
<comment type="catalytic activity">
    <reaction evidence="10">
        <text>L-threonyl-[protein] + ATP = O-phospho-L-threonyl-[protein] + ADP + H(+)</text>
        <dbReference type="Rhea" id="RHEA:46608"/>
        <dbReference type="Rhea" id="RHEA-COMP:11060"/>
        <dbReference type="Rhea" id="RHEA-COMP:11605"/>
        <dbReference type="ChEBI" id="CHEBI:15378"/>
        <dbReference type="ChEBI" id="CHEBI:30013"/>
        <dbReference type="ChEBI" id="CHEBI:30616"/>
        <dbReference type="ChEBI" id="CHEBI:61977"/>
        <dbReference type="ChEBI" id="CHEBI:456216"/>
        <dbReference type="EC" id="2.7.11.1"/>
    </reaction>
</comment>
<comment type="catalytic activity">
    <reaction evidence="11">
        <text>L-seryl-[protein] + ATP = O-phospho-L-seryl-[protein] + ADP + H(+)</text>
        <dbReference type="Rhea" id="RHEA:17989"/>
        <dbReference type="Rhea" id="RHEA-COMP:9863"/>
        <dbReference type="Rhea" id="RHEA-COMP:11604"/>
        <dbReference type="ChEBI" id="CHEBI:15378"/>
        <dbReference type="ChEBI" id="CHEBI:29999"/>
        <dbReference type="ChEBI" id="CHEBI:30616"/>
        <dbReference type="ChEBI" id="CHEBI:83421"/>
        <dbReference type="ChEBI" id="CHEBI:456216"/>
        <dbReference type="EC" id="2.7.11.1"/>
    </reaction>
</comment>
<keyword evidence="3" id="KW-0963">Cytoplasm</keyword>